<evidence type="ECO:0000313" key="2">
    <source>
        <dbReference type="EMBL" id="RAY10936.1"/>
    </source>
</evidence>
<dbReference type="Proteomes" id="UP000251891">
    <property type="component" value="Unassembled WGS sequence"/>
</dbReference>
<protein>
    <submittedName>
        <fullName evidence="2">Uncharacterized protein</fullName>
    </submittedName>
</protein>
<proteinExistence type="predicted"/>
<name>A0A365GVV4_9ACTN</name>
<dbReference type="EMBL" id="QLYX01000023">
    <property type="protein sequence ID" value="RAY10936.1"/>
    <property type="molecule type" value="Genomic_DNA"/>
</dbReference>
<evidence type="ECO:0000313" key="3">
    <source>
        <dbReference type="Proteomes" id="UP000251891"/>
    </source>
</evidence>
<evidence type="ECO:0000256" key="1">
    <source>
        <dbReference type="SAM" id="MobiDB-lite"/>
    </source>
</evidence>
<comment type="caution">
    <text evidence="2">The sequence shown here is derived from an EMBL/GenBank/DDBJ whole genome shotgun (WGS) entry which is preliminary data.</text>
</comment>
<dbReference type="Pfam" id="PF14441">
    <property type="entry name" value="OTT_1508_deam"/>
    <property type="match status" value="1"/>
</dbReference>
<reference evidence="2 3" key="1">
    <citation type="submission" date="2018-06" db="EMBL/GenBank/DDBJ databases">
        <title>Actinomadura craniellae sp. nov. isolated from marine sponge Craniella sp.</title>
        <authorList>
            <person name="Li L."/>
            <person name="Xu Q.H."/>
            <person name="Lin H.W."/>
            <person name="Lu Y.H."/>
        </authorList>
    </citation>
    <scope>NUCLEOTIDE SEQUENCE [LARGE SCALE GENOMIC DNA]</scope>
    <source>
        <strain evidence="2 3">LHW63021</strain>
    </source>
</reference>
<feature type="compositionally biased region" description="Low complexity" evidence="1">
    <location>
        <begin position="476"/>
        <end position="487"/>
    </location>
</feature>
<gene>
    <name evidence="2" type="ORF">DPM19_32900</name>
</gene>
<feature type="region of interest" description="Disordered" evidence="1">
    <location>
        <begin position="418"/>
        <end position="508"/>
    </location>
</feature>
<dbReference type="InterPro" id="IPR027796">
    <property type="entry name" value="OTT_1508_deam-like"/>
</dbReference>
<sequence>MALAGVHETAPADALRPELHNMALQCHLDDLRVSPLKYLFPKMPFHPRTHDGMLKSQIRGNSANQKGASMIGDNGNGQWVVSRNGEYFSAVLNGANSDGVLLYDLYRYQIRPGQDHTPQHEQEGDWVLAVSGVLATDDGYDLWTVPVPEPTVGPTEVTPTDDFARLSQIEEKFAEAFEARIGAIPSGWTEVDDEVRRFARVAWVVTHLDRARRVCGVLGRLTDKITISVNSDTGNVDSITALGDDLAALVKASGDPEEFAELLEVLRQQSGMSDHHLKRKLRKASTTVAKLPGAVEVLADPLGEEGATLHAELIFADQVLKSRTGDQAMIGLSMRCCAKCYLALKAVQEVDRIAFTIEGSHGNAYDKWRIPSFLLTSGPRMKAFLGDEAYGLYVQAPDVCQEVIRNFKLVHGGVENYYSSEEEPDEKKPAVVADEPAELTDDTEKGETGGSAGSGQKHLRDEDNQEGTGSNKRLKTGTPPGSPPTGTDTHVPPGSGAGTDPPQILDIQ</sequence>
<accession>A0A365GVV4</accession>
<keyword evidence="3" id="KW-1185">Reference proteome</keyword>
<organism evidence="2 3">
    <name type="scientific">Actinomadura craniellae</name>
    <dbReference type="NCBI Taxonomy" id="2231787"/>
    <lineage>
        <taxon>Bacteria</taxon>
        <taxon>Bacillati</taxon>
        <taxon>Actinomycetota</taxon>
        <taxon>Actinomycetes</taxon>
        <taxon>Streptosporangiales</taxon>
        <taxon>Thermomonosporaceae</taxon>
        <taxon>Actinomadura</taxon>
    </lineage>
</organism>
<dbReference type="AlphaFoldDB" id="A0A365GVV4"/>